<sequence length="96" mass="10467">MAAYASALNHVALAGPTLFGQVINNVVEIVGQSLCYNNYKYFVLLIIKDGVLTDLQETKYALVRASDFPLSILIVGVGRADFKKMEILDADNGCQL</sequence>
<dbReference type="Proteomes" id="UP001227230">
    <property type="component" value="Chromosome 18"/>
</dbReference>
<dbReference type="Pfam" id="PF07002">
    <property type="entry name" value="Copine"/>
    <property type="match status" value="1"/>
</dbReference>
<organism evidence="2 3">
    <name type="scientific">Vitis vinifera</name>
    <name type="common">Grape</name>
    <dbReference type="NCBI Taxonomy" id="29760"/>
    <lineage>
        <taxon>Eukaryota</taxon>
        <taxon>Viridiplantae</taxon>
        <taxon>Streptophyta</taxon>
        <taxon>Embryophyta</taxon>
        <taxon>Tracheophyta</taxon>
        <taxon>Spermatophyta</taxon>
        <taxon>Magnoliopsida</taxon>
        <taxon>eudicotyledons</taxon>
        <taxon>Gunneridae</taxon>
        <taxon>Pentapetalae</taxon>
        <taxon>rosids</taxon>
        <taxon>Vitales</taxon>
        <taxon>Vitaceae</taxon>
        <taxon>Viteae</taxon>
        <taxon>Vitis</taxon>
    </lineage>
</organism>
<feature type="domain" description="Copine C-terminal" evidence="1">
    <location>
        <begin position="1"/>
        <end position="92"/>
    </location>
</feature>
<proteinExistence type="predicted"/>
<evidence type="ECO:0000259" key="1">
    <source>
        <dbReference type="Pfam" id="PF07002"/>
    </source>
</evidence>
<dbReference type="InterPro" id="IPR010734">
    <property type="entry name" value="Copine_C"/>
</dbReference>
<accession>A0ABY9DTQ1</accession>
<evidence type="ECO:0000313" key="3">
    <source>
        <dbReference type="Proteomes" id="UP001227230"/>
    </source>
</evidence>
<dbReference type="InterPro" id="IPR036465">
    <property type="entry name" value="vWFA_dom_sf"/>
</dbReference>
<keyword evidence="3" id="KW-1185">Reference proteome</keyword>
<reference evidence="2 3" key="1">
    <citation type="journal article" date="2023" name="Hortic Res">
        <title>The complete reference genome for grapevine (Vitis vinifera L.) genetics and breeding.</title>
        <authorList>
            <person name="Shi X."/>
            <person name="Cao S."/>
            <person name="Wang X."/>
            <person name="Huang S."/>
            <person name="Wang Y."/>
            <person name="Liu Z."/>
            <person name="Liu W."/>
            <person name="Leng X."/>
            <person name="Peng Y."/>
            <person name="Wang N."/>
            <person name="Wang Y."/>
            <person name="Ma Z."/>
            <person name="Xu X."/>
            <person name="Zhang F."/>
            <person name="Xue H."/>
            <person name="Zhong H."/>
            <person name="Wang Y."/>
            <person name="Zhang K."/>
            <person name="Velt A."/>
            <person name="Avia K."/>
            <person name="Holtgrawe D."/>
            <person name="Grimplet J."/>
            <person name="Matus J.T."/>
            <person name="Ware D."/>
            <person name="Wu X."/>
            <person name="Wang H."/>
            <person name="Liu C."/>
            <person name="Fang Y."/>
            <person name="Rustenholz C."/>
            <person name="Cheng Z."/>
            <person name="Xiao H."/>
            <person name="Zhou Y."/>
        </authorList>
    </citation>
    <scope>NUCLEOTIDE SEQUENCE [LARGE SCALE GENOMIC DNA]</scope>
    <source>
        <strain evidence="3">cv. Pinot noir / PN40024</strain>
        <tissue evidence="2">Leaf</tissue>
    </source>
</reference>
<name>A0ABY9DTQ1_VITVI</name>
<dbReference type="EMBL" id="CP126665">
    <property type="protein sequence ID" value="WKA10434.1"/>
    <property type="molecule type" value="Genomic_DNA"/>
</dbReference>
<dbReference type="PANTHER" id="PTHR10857:SF120">
    <property type="entry name" value="PROTEIN BONZAI 3"/>
    <property type="match status" value="1"/>
</dbReference>
<dbReference type="PANTHER" id="PTHR10857">
    <property type="entry name" value="COPINE"/>
    <property type="match status" value="1"/>
</dbReference>
<dbReference type="SUPFAM" id="SSF53300">
    <property type="entry name" value="vWA-like"/>
    <property type="match status" value="1"/>
</dbReference>
<gene>
    <name evidence="2" type="ORF">VitviT2T_028005</name>
</gene>
<evidence type="ECO:0000313" key="2">
    <source>
        <dbReference type="EMBL" id="WKA10434.1"/>
    </source>
</evidence>
<dbReference type="InterPro" id="IPR045052">
    <property type="entry name" value="Copine"/>
</dbReference>
<protein>
    <recommendedName>
        <fullName evidence="1">Copine C-terminal domain-containing protein</fullName>
    </recommendedName>
</protein>